<evidence type="ECO:0000313" key="3">
    <source>
        <dbReference type="Proteomes" id="UP000799757"/>
    </source>
</evidence>
<keyword evidence="3" id="KW-1185">Reference proteome</keyword>
<evidence type="ECO:0000256" key="1">
    <source>
        <dbReference type="SAM" id="MobiDB-lite"/>
    </source>
</evidence>
<gene>
    <name evidence="2" type="ORF">K505DRAFT_341093</name>
</gene>
<organism evidence="2 3">
    <name type="scientific">Melanomma pulvis-pyrius CBS 109.77</name>
    <dbReference type="NCBI Taxonomy" id="1314802"/>
    <lineage>
        <taxon>Eukaryota</taxon>
        <taxon>Fungi</taxon>
        <taxon>Dikarya</taxon>
        <taxon>Ascomycota</taxon>
        <taxon>Pezizomycotina</taxon>
        <taxon>Dothideomycetes</taxon>
        <taxon>Pleosporomycetidae</taxon>
        <taxon>Pleosporales</taxon>
        <taxon>Melanommataceae</taxon>
        <taxon>Melanomma</taxon>
    </lineage>
</organism>
<dbReference type="EMBL" id="MU002123">
    <property type="protein sequence ID" value="KAF2789643.1"/>
    <property type="molecule type" value="Genomic_DNA"/>
</dbReference>
<evidence type="ECO:0000313" key="2">
    <source>
        <dbReference type="EMBL" id="KAF2789643.1"/>
    </source>
</evidence>
<sequence>MSSNTNSANTTSTPSTNSATPSTTPSAPRLSTSSTLSPPPYTSSDFYSTPSGNSSKRSLTQIFHRRKSSASTLNDEPQKKTKSKRNYKMVTDKETHQAATAYYFASR</sequence>
<feature type="compositionally biased region" description="Low complexity" evidence="1">
    <location>
        <begin position="1"/>
        <end position="36"/>
    </location>
</feature>
<accession>A0A6A6X0H3</accession>
<proteinExistence type="predicted"/>
<feature type="region of interest" description="Disordered" evidence="1">
    <location>
        <begin position="1"/>
        <end position="93"/>
    </location>
</feature>
<feature type="compositionally biased region" description="Polar residues" evidence="1">
    <location>
        <begin position="45"/>
        <end position="61"/>
    </location>
</feature>
<protein>
    <submittedName>
        <fullName evidence="2">Uncharacterized protein</fullName>
    </submittedName>
</protein>
<reference evidence="2" key="1">
    <citation type="journal article" date="2020" name="Stud. Mycol.">
        <title>101 Dothideomycetes genomes: a test case for predicting lifestyles and emergence of pathogens.</title>
        <authorList>
            <person name="Haridas S."/>
            <person name="Albert R."/>
            <person name="Binder M."/>
            <person name="Bloem J."/>
            <person name="Labutti K."/>
            <person name="Salamov A."/>
            <person name="Andreopoulos B."/>
            <person name="Baker S."/>
            <person name="Barry K."/>
            <person name="Bills G."/>
            <person name="Bluhm B."/>
            <person name="Cannon C."/>
            <person name="Castanera R."/>
            <person name="Culley D."/>
            <person name="Daum C."/>
            <person name="Ezra D."/>
            <person name="Gonzalez J."/>
            <person name="Henrissat B."/>
            <person name="Kuo A."/>
            <person name="Liang C."/>
            <person name="Lipzen A."/>
            <person name="Lutzoni F."/>
            <person name="Magnuson J."/>
            <person name="Mondo S."/>
            <person name="Nolan M."/>
            <person name="Ohm R."/>
            <person name="Pangilinan J."/>
            <person name="Park H.-J."/>
            <person name="Ramirez L."/>
            <person name="Alfaro M."/>
            <person name="Sun H."/>
            <person name="Tritt A."/>
            <person name="Yoshinaga Y."/>
            <person name="Zwiers L.-H."/>
            <person name="Turgeon B."/>
            <person name="Goodwin S."/>
            <person name="Spatafora J."/>
            <person name="Crous P."/>
            <person name="Grigoriev I."/>
        </authorList>
    </citation>
    <scope>NUCLEOTIDE SEQUENCE</scope>
    <source>
        <strain evidence="2">CBS 109.77</strain>
    </source>
</reference>
<name>A0A6A6X0H3_9PLEO</name>
<dbReference type="AlphaFoldDB" id="A0A6A6X0H3"/>
<dbReference type="Proteomes" id="UP000799757">
    <property type="component" value="Unassembled WGS sequence"/>
</dbReference>